<proteinExistence type="predicted"/>
<sequence>MLNTSEKPDFPQMAKIQGLCDGLCPDGEIEMRLHFYGLKNGQKNVRGILVKQFTGSALPLTSKCRTVEYPLEENALPQGLGLRLRREIVFRMFDAQQTANLLEPIRMFLAYNQYHLYHKPIELFPAKIYDHCLTEVLFCHKTFDEVESKNTGINFYDPAESVHPVVNFGLPGIHPLPVHVRQDPTFKLCFQGSPSTSVLVAYPVPWVPQTCKKQLDVPASYLWLLMPIDSPAMMEARPESKQGLLAKEFLRNPRRQSYSASIYPQLAKSPRRCYSICSDFKNSAETDRQQQEPFVVSKLKRDYLPEVLLLKKFD</sequence>
<gene>
    <name evidence="1" type="primary">Dper\GL14790</name>
    <name evidence="1" type="ORF">Dper_GL14790</name>
</gene>
<reference evidence="1 2" key="1">
    <citation type="journal article" date="2007" name="Nature">
        <title>Evolution of genes and genomes on the Drosophila phylogeny.</title>
        <authorList>
            <consortium name="Drosophila 12 Genomes Consortium"/>
            <person name="Clark A.G."/>
            <person name="Eisen M.B."/>
            <person name="Smith D.R."/>
            <person name="Bergman C.M."/>
            <person name="Oliver B."/>
            <person name="Markow T.A."/>
            <person name="Kaufman T.C."/>
            <person name="Kellis M."/>
            <person name="Gelbart W."/>
            <person name="Iyer V.N."/>
            <person name="Pollard D.A."/>
            <person name="Sackton T.B."/>
            <person name="Larracuente A.M."/>
            <person name="Singh N.D."/>
            <person name="Abad J.P."/>
            <person name="Abt D.N."/>
            <person name="Adryan B."/>
            <person name="Aguade M."/>
            <person name="Akashi H."/>
            <person name="Anderson W.W."/>
            <person name="Aquadro C.F."/>
            <person name="Ardell D.H."/>
            <person name="Arguello R."/>
            <person name="Artieri C.G."/>
            <person name="Barbash D.A."/>
            <person name="Barker D."/>
            <person name="Barsanti P."/>
            <person name="Batterham P."/>
            <person name="Batzoglou S."/>
            <person name="Begun D."/>
            <person name="Bhutkar A."/>
            <person name="Blanco E."/>
            <person name="Bosak S.A."/>
            <person name="Bradley R.K."/>
            <person name="Brand A.D."/>
            <person name="Brent M.R."/>
            <person name="Brooks A.N."/>
            <person name="Brown R.H."/>
            <person name="Butlin R.K."/>
            <person name="Caggese C."/>
            <person name="Calvi B.R."/>
            <person name="Bernardo de Carvalho A."/>
            <person name="Caspi A."/>
            <person name="Castrezana S."/>
            <person name="Celniker S.E."/>
            <person name="Chang J.L."/>
            <person name="Chapple C."/>
            <person name="Chatterji S."/>
            <person name="Chinwalla A."/>
            <person name="Civetta A."/>
            <person name="Clifton S.W."/>
            <person name="Comeron J.M."/>
            <person name="Costello J.C."/>
            <person name="Coyne J.A."/>
            <person name="Daub J."/>
            <person name="David R.G."/>
            <person name="Delcher A.L."/>
            <person name="Delehaunty K."/>
            <person name="Do C.B."/>
            <person name="Ebling H."/>
            <person name="Edwards K."/>
            <person name="Eickbush T."/>
            <person name="Evans J.D."/>
            <person name="Filipski A."/>
            <person name="Findeiss S."/>
            <person name="Freyhult E."/>
            <person name="Fulton L."/>
            <person name="Fulton R."/>
            <person name="Garcia A.C."/>
            <person name="Gardiner A."/>
            <person name="Garfield D.A."/>
            <person name="Garvin B.E."/>
            <person name="Gibson G."/>
            <person name="Gilbert D."/>
            <person name="Gnerre S."/>
            <person name="Godfrey J."/>
            <person name="Good R."/>
            <person name="Gotea V."/>
            <person name="Gravely B."/>
            <person name="Greenberg A.J."/>
            <person name="Griffiths-Jones S."/>
            <person name="Gross S."/>
            <person name="Guigo R."/>
            <person name="Gustafson E.A."/>
            <person name="Haerty W."/>
            <person name="Hahn M.W."/>
            <person name="Halligan D.L."/>
            <person name="Halpern A.L."/>
            <person name="Halter G.M."/>
            <person name="Han M.V."/>
            <person name="Heger A."/>
            <person name="Hillier L."/>
            <person name="Hinrichs A.S."/>
            <person name="Holmes I."/>
            <person name="Hoskins R.A."/>
            <person name="Hubisz M.J."/>
            <person name="Hultmark D."/>
            <person name="Huntley M.A."/>
            <person name="Jaffe D.B."/>
            <person name="Jagadeeshan S."/>
            <person name="Jeck W.R."/>
            <person name="Johnson J."/>
            <person name="Jones C.D."/>
            <person name="Jordan W.C."/>
            <person name="Karpen G.H."/>
            <person name="Kataoka E."/>
            <person name="Keightley P.D."/>
            <person name="Kheradpour P."/>
            <person name="Kirkness E.F."/>
            <person name="Koerich L.B."/>
            <person name="Kristiansen K."/>
            <person name="Kudrna D."/>
            <person name="Kulathinal R.J."/>
            <person name="Kumar S."/>
            <person name="Kwok R."/>
            <person name="Lander E."/>
            <person name="Langley C.H."/>
            <person name="Lapoint R."/>
            <person name="Lazzaro B.P."/>
            <person name="Lee S.J."/>
            <person name="Levesque L."/>
            <person name="Li R."/>
            <person name="Lin C.F."/>
            <person name="Lin M.F."/>
            <person name="Lindblad-Toh K."/>
            <person name="Llopart A."/>
            <person name="Long M."/>
            <person name="Low L."/>
            <person name="Lozovsky E."/>
            <person name="Lu J."/>
            <person name="Luo M."/>
            <person name="Machado C.A."/>
            <person name="Makalowski W."/>
            <person name="Marzo M."/>
            <person name="Matsuda M."/>
            <person name="Matzkin L."/>
            <person name="McAllister B."/>
            <person name="McBride C.S."/>
            <person name="McKernan B."/>
            <person name="McKernan K."/>
            <person name="Mendez-Lago M."/>
            <person name="Minx P."/>
            <person name="Mollenhauer M.U."/>
            <person name="Montooth K."/>
            <person name="Mount S.M."/>
            <person name="Mu X."/>
            <person name="Myers E."/>
            <person name="Negre B."/>
            <person name="Newfeld S."/>
            <person name="Nielsen R."/>
            <person name="Noor M.A."/>
            <person name="O'Grady P."/>
            <person name="Pachter L."/>
            <person name="Papaceit M."/>
            <person name="Parisi M.J."/>
            <person name="Parisi M."/>
            <person name="Parts L."/>
            <person name="Pedersen J.S."/>
            <person name="Pesole G."/>
            <person name="Phillippy A.M."/>
            <person name="Ponting C.P."/>
            <person name="Pop M."/>
            <person name="Porcelli D."/>
            <person name="Powell J.R."/>
            <person name="Prohaska S."/>
            <person name="Pruitt K."/>
            <person name="Puig M."/>
            <person name="Quesneville H."/>
            <person name="Ram K.R."/>
            <person name="Rand D."/>
            <person name="Rasmussen M.D."/>
            <person name="Reed L.K."/>
            <person name="Reenan R."/>
            <person name="Reily A."/>
            <person name="Remington K.A."/>
            <person name="Rieger T.T."/>
            <person name="Ritchie M.G."/>
            <person name="Robin C."/>
            <person name="Rogers Y.H."/>
            <person name="Rohde C."/>
            <person name="Rozas J."/>
            <person name="Rubenfield M.J."/>
            <person name="Ruiz A."/>
            <person name="Russo S."/>
            <person name="Salzberg S.L."/>
            <person name="Sanchez-Gracia A."/>
            <person name="Saranga D.J."/>
            <person name="Sato H."/>
            <person name="Schaeffer S.W."/>
            <person name="Schatz M.C."/>
            <person name="Schlenke T."/>
            <person name="Schwartz R."/>
            <person name="Segarra C."/>
            <person name="Singh R.S."/>
            <person name="Sirot L."/>
            <person name="Sirota M."/>
            <person name="Sisneros N.B."/>
            <person name="Smith C.D."/>
            <person name="Smith T.F."/>
            <person name="Spieth J."/>
            <person name="Stage D.E."/>
            <person name="Stark A."/>
            <person name="Stephan W."/>
            <person name="Strausberg R.L."/>
            <person name="Strempel S."/>
            <person name="Sturgill D."/>
            <person name="Sutton G."/>
            <person name="Sutton G.G."/>
            <person name="Tao W."/>
            <person name="Teichmann S."/>
            <person name="Tobari Y.N."/>
            <person name="Tomimura Y."/>
            <person name="Tsolas J.M."/>
            <person name="Valente V.L."/>
            <person name="Venter E."/>
            <person name="Venter J.C."/>
            <person name="Vicario S."/>
            <person name="Vieira F.G."/>
            <person name="Vilella A.J."/>
            <person name="Villasante A."/>
            <person name="Walenz B."/>
            <person name="Wang J."/>
            <person name="Wasserman M."/>
            <person name="Watts T."/>
            <person name="Wilson D."/>
            <person name="Wilson R.K."/>
            <person name="Wing R.A."/>
            <person name="Wolfner M.F."/>
            <person name="Wong A."/>
            <person name="Wong G.K."/>
            <person name="Wu C.I."/>
            <person name="Wu G."/>
            <person name="Yamamoto D."/>
            <person name="Yang H.P."/>
            <person name="Yang S.P."/>
            <person name="Yorke J.A."/>
            <person name="Yoshida K."/>
            <person name="Zdobnov E."/>
            <person name="Zhang P."/>
            <person name="Zhang Y."/>
            <person name="Zimin A.V."/>
            <person name="Baldwin J."/>
            <person name="Abdouelleil A."/>
            <person name="Abdulkadir J."/>
            <person name="Abebe A."/>
            <person name="Abera B."/>
            <person name="Abreu J."/>
            <person name="Acer S.C."/>
            <person name="Aftuck L."/>
            <person name="Alexander A."/>
            <person name="An P."/>
            <person name="Anderson E."/>
            <person name="Anderson S."/>
            <person name="Arachi H."/>
            <person name="Azer M."/>
            <person name="Bachantsang P."/>
            <person name="Barry A."/>
            <person name="Bayul T."/>
            <person name="Berlin A."/>
            <person name="Bessette D."/>
            <person name="Bloom T."/>
            <person name="Blye J."/>
            <person name="Boguslavskiy L."/>
            <person name="Bonnet C."/>
            <person name="Boukhgalter B."/>
            <person name="Bourzgui I."/>
            <person name="Brown A."/>
            <person name="Cahill P."/>
            <person name="Channer S."/>
            <person name="Cheshatsang Y."/>
            <person name="Chuda L."/>
            <person name="Citroen M."/>
            <person name="Collymore A."/>
            <person name="Cooke P."/>
            <person name="Costello M."/>
            <person name="D'Aco K."/>
            <person name="Daza R."/>
            <person name="De Haan G."/>
            <person name="DeGray S."/>
            <person name="DeMaso C."/>
            <person name="Dhargay N."/>
            <person name="Dooley K."/>
            <person name="Dooley E."/>
            <person name="Doricent M."/>
            <person name="Dorje P."/>
            <person name="Dorjee K."/>
            <person name="Dupes A."/>
            <person name="Elong R."/>
            <person name="Falk J."/>
            <person name="Farina A."/>
            <person name="Faro S."/>
            <person name="Ferguson D."/>
            <person name="Fisher S."/>
            <person name="Foley C.D."/>
            <person name="Franke A."/>
            <person name="Friedrich D."/>
            <person name="Gadbois L."/>
            <person name="Gearin G."/>
            <person name="Gearin C.R."/>
            <person name="Giannoukos G."/>
            <person name="Goode T."/>
            <person name="Graham J."/>
            <person name="Grandbois E."/>
            <person name="Grewal S."/>
            <person name="Gyaltsen K."/>
            <person name="Hafez N."/>
            <person name="Hagos B."/>
            <person name="Hall J."/>
            <person name="Henson C."/>
            <person name="Hollinger A."/>
            <person name="Honan T."/>
            <person name="Huard M.D."/>
            <person name="Hughes L."/>
            <person name="Hurhula B."/>
            <person name="Husby M.E."/>
            <person name="Kamat A."/>
            <person name="Kanga B."/>
            <person name="Kashin S."/>
            <person name="Khazanovich D."/>
            <person name="Kisner P."/>
            <person name="Lance K."/>
            <person name="Lara M."/>
            <person name="Lee W."/>
            <person name="Lennon N."/>
            <person name="Letendre F."/>
            <person name="LeVine R."/>
            <person name="Lipovsky A."/>
            <person name="Liu X."/>
            <person name="Liu J."/>
            <person name="Liu S."/>
            <person name="Lokyitsang T."/>
            <person name="Lokyitsang Y."/>
            <person name="Lubonja R."/>
            <person name="Lui A."/>
            <person name="MacDonald P."/>
            <person name="Magnisalis V."/>
            <person name="Maru K."/>
            <person name="Matthews C."/>
            <person name="McCusker W."/>
            <person name="McDonough S."/>
            <person name="Mehta T."/>
            <person name="Meldrim J."/>
            <person name="Meneus L."/>
            <person name="Mihai O."/>
            <person name="Mihalev A."/>
            <person name="Mihova T."/>
            <person name="Mittelman R."/>
            <person name="Mlenga V."/>
            <person name="Montmayeur A."/>
            <person name="Mulrain L."/>
            <person name="Navidi A."/>
            <person name="Naylor J."/>
            <person name="Negash T."/>
            <person name="Nguyen T."/>
            <person name="Nguyen N."/>
            <person name="Nicol R."/>
            <person name="Norbu C."/>
            <person name="Norbu N."/>
            <person name="Novod N."/>
            <person name="O'Neill B."/>
            <person name="Osman S."/>
            <person name="Markiewicz E."/>
            <person name="Oyono O.L."/>
            <person name="Patti C."/>
            <person name="Phunkhang P."/>
            <person name="Pierre F."/>
            <person name="Priest M."/>
            <person name="Raghuraman S."/>
            <person name="Rege F."/>
            <person name="Reyes R."/>
            <person name="Rise C."/>
            <person name="Rogov P."/>
            <person name="Ross K."/>
            <person name="Ryan E."/>
            <person name="Settipalli S."/>
            <person name="Shea T."/>
            <person name="Sherpa N."/>
            <person name="Shi L."/>
            <person name="Shih D."/>
            <person name="Sparrow T."/>
            <person name="Spaulding J."/>
            <person name="Stalker J."/>
            <person name="Stange-Thomann N."/>
            <person name="Stavropoulos S."/>
            <person name="Stone C."/>
            <person name="Strader C."/>
            <person name="Tesfaye S."/>
            <person name="Thomson T."/>
            <person name="Thoulutsang Y."/>
            <person name="Thoulutsang D."/>
            <person name="Topham K."/>
            <person name="Topping I."/>
            <person name="Tsamla T."/>
            <person name="Vassiliev H."/>
            <person name="Vo A."/>
            <person name="Wangchuk T."/>
            <person name="Wangdi T."/>
            <person name="Weiand M."/>
            <person name="Wilkinson J."/>
            <person name="Wilson A."/>
            <person name="Yadav S."/>
            <person name="Young G."/>
            <person name="Yu Q."/>
            <person name="Zembek L."/>
            <person name="Zhong D."/>
            <person name="Zimmer A."/>
            <person name="Zwirko Z."/>
            <person name="Jaffe D.B."/>
            <person name="Alvarez P."/>
            <person name="Brockman W."/>
            <person name="Butler J."/>
            <person name="Chin C."/>
            <person name="Gnerre S."/>
            <person name="Grabherr M."/>
            <person name="Kleber M."/>
            <person name="Mauceli E."/>
            <person name="MacCallum I."/>
        </authorList>
    </citation>
    <scope>NUCLEOTIDE SEQUENCE [LARGE SCALE GENOMIC DNA]</scope>
    <source>
        <strain evidence="2">MSH-3 / Tucson 14011-0111.49</strain>
    </source>
</reference>
<dbReference type="OrthoDB" id="264795at2759"/>
<dbReference type="STRING" id="7234.B4GQ45"/>
<evidence type="ECO:0000313" key="1">
    <source>
        <dbReference type="EMBL" id="EDW39717.1"/>
    </source>
</evidence>
<dbReference type="EMBL" id="CH479187">
    <property type="protein sequence ID" value="EDW39717.1"/>
    <property type="molecule type" value="Genomic_DNA"/>
</dbReference>
<keyword evidence="2" id="KW-1185">Reference proteome</keyword>
<dbReference type="PhylomeDB" id="B4GQ45"/>
<name>B4GQ45_DROPE</name>
<organism evidence="2">
    <name type="scientific">Drosophila persimilis</name>
    <name type="common">Fruit fly</name>
    <dbReference type="NCBI Taxonomy" id="7234"/>
    <lineage>
        <taxon>Eukaryota</taxon>
        <taxon>Metazoa</taxon>
        <taxon>Ecdysozoa</taxon>
        <taxon>Arthropoda</taxon>
        <taxon>Hexapoda</taxon>
        <taxon>Insecta</taxon>
        <taxon>Pterygota</taxon>
        <taxon>Neoptera</taxon>
        <taxon>Endopterygota</taxon>
        <taxon>Diptera</taxon>
        <taxon>Brachycera</taxon>
        <taxon>Muscomorpha</taxon>
        <taxon>Ephydroidea</taxon>
        <taxon>Drosophilidae</taxon>
        <taxon>Drosophila</taxon>
        <taxon>Sophophora</taxon>
    </lineage>
</organism>
<dbReference type="eggNOG" id="KOG1860">
    <property type="taxonomic scope" value="Eukaryota"/>
</dbReference>
<protein>
    <submittedName>
        <fullName evidence="1">GL14790</fullName>
    </submittedName>
</protein>
<evidence type="ECO:0000313" key="2">
    <source>
        <dbReference type="Proteomes" id="UP000008744"/>
    </source>
</evidence>
<dbReference type="HOGENOM" id="CLU_047746_0_1_1"/>
<dbReference type="Proteomes" id="UP000008744">
    <property type="component" value="Unassembled WGS sequence"/>
</dbReference>
<accession>B4GQ45</accession>
<dbReference type="AlphaFoldDB" id="B4GQ45"/>